<dbReference type="SMART" id="SM00422">
    <property type="entry name" value="HTH_MERR"/>
    <property type="match status" value="1"/>
</dbReference>
<evidence type="ECO:0000256" key="2">
    <source>
        <dbReference type="ARBA" id="ARBA00010752"/>
    </source>
</evidence>
<reference evidence="11" key="1">
    <citation type="submission" date="2016-10" db="EMBL/GenBank/DDBJ databases">
        <authorList>
            <person name="Varghese N."/>
            <person name="Submissions S."/>
        </authorList>
    </citation>
    <scope>NUCLEOTIDE SEQUENCE [LARGE SCALE GENOMIC DNA]</scope>
    <source>
        <strain evidence="11">DSM 44268</strain>
    </source>
</reference>
<dbReference type="CDD" id="cd00140">
    <property type="entry name" value="beta_clamp"/>
    <property type="match status" value="1"/>
</dbReference>
<dbReference type="GO" id="GO:0006271">
    <property type="term" value="P:DNA strand elongation involved in DNA replication"/>
    <property type="evidence" value="ECO:0007669"/>
    <property type="project" value="TreeGrafter"/>
</dbReference>
<dbReference type="GO" id="GO:0003887">
    <property type="term" value="F:DNA-directed DNA polymerase activity"/>
    <property type="evidence" value="ECO:0007669"/>
    <property type="project" value="UniProtKB-KW"/>
</dbReference>
<dbReference type="InterPro" id="IPR046938">
    <property type="entry name" value="DNA_clamp_sf"/>
</dbReference>
<dbReference type="InterPro" id="IPR000551">
    <property type="entry name" value="MerR-type_HTH_dom"/>
</dbReference>
<dbReference type="InterPro" id="IPR001001">
    <property type="entry name" value="DNA_polIII_beta"/>
</dbReference>
<dbReference type="Gene3D" id="1.10.1660.10">
    <property type="match status" value="1"/>
</dbReference>
<evidence type="ECO:0000259" key="9">
    <source>
        <dbReference type="PROSITE" id="PS50937"/>
    </source>
</evidence>
<name>A0A1G7NL11_9ACTN</name>
<evidence type="ECO:0000313" key="11">
    <source>
        <dbReference type="Proteomes" id="UP000199406"/>
    </source>
</evidence>
<dbReference type="Proteomes" id="UP000199406">
    <property type="component" value="Unassembled WGS sequence"/>
</dbReference>
<comment type="similarity">
    <text evidence="2">Belongs to the beta sliding clamp family.</text>
</comment>
<dbReference type="GO" id="GO:0005737">
    <property type="term" value="C:cytoplasm"/>
    <property type="evidence" value="ECO:0007669"/>
    <property type="project" value="UniProtKB-SubCell"/>
</dbReference>
<dbReference type="GO" id="GO:0008408">
    <property type="term" value="F:3'-5' exonuclease activity"/>
    <property type="evidence" value="ECO:0007669"/>
    <property type="project" value="InterPro"/>
</dbReference>
<keyword evidence="3" id="KW-0963">Cytoplasm</keyword>
<dbReference type="Gene3D" id="3.10.150.10">
    <property type="entry name" value="DNA Polymerase III, subunit A, domain 2"/>
    <property type="match status" value="1"/>
</dbReference>
<evidence type="ECO:0000256" key="7">
    <source>
        <dbReference type="ARBA" id="ARBA00022932"/>
    </source>
</evidence>
<protein>
    <submittedName>
        <fullName evidence="10">DNA polymerase sliding clamp subunit (PCNA homolog)</fullName>
    </submittedName>
</protein>
<evidence type="ECO:0000256" key="8">
    <source>
        <dbReference type="ARBA" id="ARBA00023125"/>
    </source>
</evidence>
<dbReference type="GO" id="GO:0009360">
    <property type="term" value="C:DNA polymerase III complex"/>
    <property type="evidence" value="ECO:0007669"/>
    <property type="project" value="InterPro"/>
</dbReference>
<evidence type="ECO:0000256" key="5">
    <source>
        <dbReference type="ARBA" id="ARBA00022695"/>
    </source>
</evidence>
<comment type="subcellular location">
    <subcellularLocation>
        <location evidence="1">Cytoplasm</location>
    </subcellularLocation>
</comment>
<dbReference type="OrthoDB" id="7849865at2"/>
<dbReference type="Pfam" id="PF13411">
    <property type="entry name" value="MerR_1"/>
    <property type="match status" value="1"/>
</dbReference>
<proteinExistence type="inferred from homology"/>
<evidence type="ECO:0000256" key="4">
    <source>
        <dbReference type="ARBA" id="ARBA00022679"/>
    </source>
</evidence>
<dbReference type="SUPFAM" id="SSF46955">
    <property type="entry name" value="Putative DNA-binding domain"/>
    <property type="match status" value="1"/>
</dbReference>
<dbReference type="Pfam" id="PF02767">
    <property type="entry name" value="DNA_pol3_beta_2"/>
    <property type="match status" value="1"/>
</dbReference>
<dbReference type="SMART" id="SM00480">
    <property type="entry name" value="POL3Bc"/>
    <property type="match status" value="1"/>
</dbReference>
<dbReference type="CDD" id="cd01107">
    <property type="entry name" value="HTH_BmrR"/>
    <property type="match status" value="1"/>
</dbReference>
<evidence type="ECO:0000256" key="3">
    <source>
        <dbReference type="ARBA" id="ARBA00022490"/>
    </source>
</evidence>
<organism evidence="10 11">
    <name type="scientific">Blastococcus aurantiacus</name>
    <dbReference type="NCBI Taxonomy" id="1550231"/>
    <lineage>
        <taxon>Bacteria</taxon>
        <taxon>Bacillati</taxon>
        <taxon>Actinomycetota</taxon>
        <taxon>Actinomycetes</taxon>
        <taxon>Geodermatophilales</taxon>
        <taxon>Geodermatophilaceae</taxon>
        <taxon>Blastococcus</taxon>
    </lineage>
</organism>
<keyword evidence="6" id="KW-0235">DNA replication</keyword>
<dbReference type="GO" id="GO:0003677">
    <property type="term" value="F:DNA binding"/>
    <property type="evidence" value="ECO:0007669"/>
    <property type="project" value="UniProtKB-KW"/>
</dbReference>
<dbReference type="InterPro" id="IPR022637">
    <property type="entry name" value="DNA_polIII_beta_cen"/>
</dbReference>
<feature type="domain" description="HTH merR-type" evidence="9">
    <location>
        <begin position="1"/>
        <end position="71"/>
    </location>
</feature>
<accession>A0A1G7NL11</accession>
<sequence length="332" mass="35527">MRGIGRLARESGLTVSALRFYDGAGVLVPAHVDPHSSYRWYSDDQVLVARLVARLRRVGMPLADIRRVIEHRDDPAVVDAVLEAHLRRLEDGLADARRELLHARSLLAQESAMTVVRTTSTALIDGLRAVRSAVGTDPELPMLSGVLLDAGEDGVRVVASDRYRLAVRTLTAELDGPAVSAILPVALVDDLLALTASGPATVRVEGPDLTVEAGGRVLGGRRVDADFPDYRPLVRESGSHQVDVDVARFRQELDAAPTRTVPTGPDGAEETATVLTLGDVELGVNREFLLQALDAEGAGQLVLDLDGPLAPLALRDPARPGDVTLLMPIRLT</sequence>
<dbReference type="PROSITE" id="PS00552">
    <property type="entry name" value="HTH_MERR_1"/>
    <property type="match status" value="1"/>
</dbReference>
<dbReference type="PANTHER" id="PTHR30478:SF0">
    <property type="entry name" value="BETA SLIDING CLAMP"/>
    <property type="match status" value="1"/>
</dbReference>
<evidence type="ECO:0000313" key="10">
    <source>
        <dbReference type="EMBL" id="SDF74656.1"/>
    </source>
</evidence>
<dbReference type="PROSITE" id="PS50937">
    <property type="entry name" value="HTH_MERR_2"/>
    <property type="match status" value="1"/>
</dbReference>
<dbReference type="GO" id="GO:0006355">
    <property type="term" value="P:regulation of DNA-templated transcription"/>
    <property type="evidence" value="ECO:0007669"/>
    <property type="project" value="InterPro"/>
</dbReference>
<keyword evidence="11" id="KW-1185">Reference proteome</keyword>
<keyword evidence="5" id="KW-0548">Nucleotidyltransferase</keyword>
<dbReference type="InterPro" id="IPR009061">
    <property type="entry name" value="DNA-bd_dom_put_sf"/>
</dbReference>
<dbReference type="AlphaFoldDB" id="A0A1G7NL11"/>
<dbReference type="STRING" id="1550231.SAMN05660662_3219"/>
<keyword evidence="4" id="KW-0808">Transferase</keyword>
<evidence type="ECO:0000256" key="6">
    <source>
        <dbReference type="ARBA" id="ARBA00022705"/>
    </source>
</evidence>
<keyword evidence="8" id="KW-0238">DNA-binding</keyword>
<evidence type="ECO:0000256" key="1">
    <source>
        <dbReference type="ARBA" id="ARBA00004496"/>
    </source>
</evidence>
<gene>
    <name evidence="10" type="ORF">SAMN05660662_3219</name>
</gene>
<dbReference type="PANTHER" id="PTHR30478">
    <property type="entry name" value="DNA POLYMERASE III SUBUNIT BETA"/>
    <property type="match status" value="1"/>
</dbReference>
<dbReference type="SUPFAM" id="SSF55979">
    <property type="entry name" value="DNA clamp"/>
    <property type="match status" value="2"/>
</dbReference>
<keyword evidence="7" id="KW-0239">DNA-directed DNA polymerase</keyword>
<dbReference type="EMBL" id="FNBT01000006">
    <property type="protein sequence ID" value="SDF74656.1"/>
    <property type="molecule type" value="Genomic_DNA"/>
</dbReference>